<protein>
    <submittedName>
        <fullName evidence="4">Hpt domain-containing protein</fullName>
    </submittedName>
</protein>
<dbReference type="RefSeq" id="WP_092956774.1">
    <property type="nucleotide sequence ID" value="NZ_FOSQ01000001.1"/>
</dbReference>
<gene>
    <name evidence="4" type="ORF">SAMN02745775_1011195</name>
</gene>
<feature type="domain" description="HPt" evidence="3">
    <location>
        <begin position="42"/>
        <end position="140"/>
    </location>
</feature>
<dbReference type="GO" id="GO:0000160">
    <property type="term" value="P:phosphorelay signal transduction system"/>
    <property type="evidence" value="ECO:0007669"/>
    <property type="project" value="UniProtKB-KW"/>
</dbReference>
<feature type="modified residue" description="Phosphohistidine" evidence="2">
    <location>
        <position position="81"/>
    </location>
</feature>
<dbReference type="Gene3D" id="1.20.120.160">
    <property type="entry name" value="HPT domain"/>
    <property type="match status" value="1"/>
</dbReference>
<organism evidence="4 5">
    <name type="scientific">Falsiroseomonas stagni DSM 19981</name>
    <dbReference type="NCBI Taxonomy" id="1123062"/>
    <lineage>
        <taxon>Bacteria</taxon>
        <taxon>Pseudomonadati</taxon>
        <taxon>Pseudomonadota</taxon>
        <taxon>Alphaproteobacteria</taxon>
        <taxon>Acetobacterales</taxon>
        <taxon>Roseomonadaceae</taxon>
        <taxon>Falsiroseomonas</taxon>
    </lineage>
</organism>
<keyword evidence="2" id="KW-0597">Phosphoprotein</keyword>
<dbReference type="OrthoDB" id="7276210at2"/>
<name>A0A1I3YDP6_9PROT</name>
<dbReference type="SUPFAM" id="SSF47226">
    <property type="entry name" value="Histidine-containing phosphotransfer domain, HPT domain"/>
    <property type="match status" value="1"/>
</dbReference>
<keyword evidence="5" id="KW-1185">Reference proteome</keyword>
<dbReference type="Proteomes" id="UP000199473">
    <property type="component" value="Unassembled WGS sequence"/>
</dbReference>
<evidence type="ECO:0000256" key="1">
    <source>
        <dbReference type="ARBA" id="ARBA00023012"/>
    </source>
</evidence>
<evidence type="ECO:0000259" key="3">
    <source>
        <dbReference type="PROSITE" id="PS50894"/>
    </source>
</evidence>
<dbReference type="Pfam" id="PF01627">
    <property type="entry name" value="Hpt"/>
    <property type="match status" value="1"/>
</dbReference>
<evidence type="ECO:0000313" key="5">
    <source>
        <dbReference type="Proteomes" id="UP000199473"/>
    </source>
</evidence>
<dbReference type="STRING" id="1123062.SAMN02745775_1011195"/>
<dbReference type="GO" id="GO:0004672">
    <property type="term" value="F:protein kinase activity"/>
    <property type="evidence" value="ECO:0007669"/>
    <property type="project" value="UniProtKB-ARBA"/>
</dbReference>
<reference evidence="4 5" key="1">
    <citation type="submission" date="2016-10" db="EMBL/GenBank/DDBJ databases">
        <authorList>
            <person name="de Groot N.N."/>
        </authorList>
    </citation>
    <scope>NUCLEOTIDE SEQUENCE [LARGE SCALE GENOMIC DNA]</scope>
    <source>
        <strain evidence="4 5">DSM 19981</strain>
    </source>
</reference>
<sequence length="140" mass="14912">MMDTAIAFPAMQVVDRLVAECHRFEVSAIDPDIAGQLAAELPLEDFVRIVRTFEDDLGRLAGQLEAAVANGDQDGYRRAAHSLAGAAAAVGARRLEHVARLGMDHRAQVDPRTISLHVQHEARAALAELAALADNPPGSA</sequence>
<evidence type="ECO:0000256" key="2">
    <source>
        <dbReference type="PROSITE-ProRule" id="PRU00110"/>
    </source>
</evidence>
<dbReference type="EMBL" id="FOSQ01000001">
    <property type="protein sequence ID" value="SFK29863.1"/>
    <property type="molecule type" value="Genomic_DNA"/>
</dbReference>
<accession>A0A1I3YDP6</accession>
<dbReference type="InterPro" id="IPR008207">
    <property type="entry name" value="Sig_transdc_His_kin_Hpt_dom"/>
</dbReference>
<keyword evidence="1" id="KW-0902">Two-component regulatory system</keyword>
<proteinExistence type="predicted"/>
<dbReference type="AlphaFoldDB" id="A0A1I3YDP6"/>
<evidence type="ECO:0000313" key="4">
    <source>
        <dbReference type="EMBL" id="SFK29863.1"/>
    </source>
</evidence>
<dbReference type="PROSITE" id="PS50894">
    <property type="entry name" value="HPT"/>
    <property type="match status" value="1"/>
</dbReference>
<dbReference type="InterPro" id="IPR036641">
    <property type="entry name" value="HPT_dom_sf"/>
</dbReference>